<dbReference type="OrthoDB" id="3518533at2759"/>
<organism evidence="2 3">
    <name type="scientific">Gymnopilus dilepis</name>
    <dbReference type="NCBI Taxonomy" id="231916"/>
    <lineage>
        <taxon>Eukaryota</taxon>
        <taxon>Fungi</taxon>
        <taxon>Dikarya</taxon>
        <taxon>Basidiomycota</taxon>
        <taxon>Agaricomycotina</taxon>
        <taxon>Agaricomycetes</taxon>
        <taxon>Agaricomycetidae</taxon>
        <taxon>Agaricales</taxon>
        <taxon>Agaricineae</taxon>
        <taxon>Hymenogastraceae</taxon>
        <taxon>Gymnopilus</taxon>
    </lineage>
</organism>
<keyword evidence="3" id="KW-1185">Reference proteome</keyword>
<name>A0A409WL71_9AGAR</name>
<accession>A0A409WL71</accession>
<dbReference type="EMBL" id="NHYE01005011">
    <property type="protein sequence ID" value="PPQ79257.1"/>
    <property type="molecule type" value="Genomic_DNA"/>
</dbReference>
<comment type="caution">
    <text evidence="2">The sequence shown here is derived from an EMBL/GenBank/DDBJ whole genome shotgun (WGS) entry which is preliminary data.</text>
</comment>
<proteinExistence type="predicted"/>
<gene>
    <name evidence="2" type="ORF">CVT26_000814</name>
</gene>
<reference evidence="2 3" key="1">
    <citation type="journal article" date="2018" name="Evol. Lett.">
        <title>Horizontal gene cluster transfer increased hallucinogenic mushroom diversity.</title>
        <authorList>
            <person name="Reynolds H.T."/>
            <person name="Vijayakumar V."/>
            <person name="Gluck-Thaler E."/>
            <person name="Korotkin H.B."/>
            <person name="Matheny P.B."/>
            <person name="Slot J.C."/>
        </authorList>
    </citation>
    <scope>NUCLEOTIDE SEQUENCE [LARGE SCALE GENOMIC DNA]</scope>
    <source>
        <strain evidence="2 3">SRW20</strain>
    </source>
</reference>
<evidence type="ECO:0000259" key="1">
    <source>
        <dbReference type="Pfam" id="PF25484"/>
    </source>
</evidence>
<dbReference type="Proteomes" id="UP000284706">
    <property type="component" value="Unassembled WGS sequence"/>
</dbReference>
<sequence>MSKKQSANLGSQYFLKTACVQPTANLHSKFDNLYLRHHSGGINAIMIMPSPPKFIKAHSTSDSRILFTSASHPERQWGLVLGRNKNTREDKLGAWEEVLIVQDEGDKGFVWRPTNDLPGGEELVWIPSEVEGGKDEDKEGELSDNIPDYKSRWRGWMVCEWQYEHPQLFWITDALKDEIPNFCERVRIWRERLE</sequence>
<dbReference type="InterPro" id="IPR057229">
    <property type="entry name" value="DUF7907"/>
</dbReference>
<dbReference type="AlphaFoldDB" id="A0A409WL71"/>
<feature type="domain" description="DUF7907" evidence="1">
    <location>
        <begin position="12"/>
        <end position="191"/>
    </location>
</feature>
<dbReference type="Pfam" id="PF25484">
    <property type="entry name" value="DUF7907"/>
    <property type="match status" value="1"/>
</dbReference>
<evidence type="ECO:0000313" key="3">
    <source>
        <dbReference type="Proteomes" id="UP000284706"/>
    </source>
</evidence>
<dbReference type="InParanoid" id="A0A409WL71"/>
<evidence type="ECO:0000313" key="2">
    <source>
        <dbReference type="EMBL" id="PPQ79257.1"/>
    </source>
</evidence>
<protein>
    <recommendedName>
        <fullName evidence="1">DUF7907 domain-containing protein</fullName>
    </recommendedName>
</protein>